<gene>
    <name evidence="2" type="ORF">ABNG04_10600</name>
</gene>
<sequence>MEVADSFRFLPESVPTLYSVGSTSWEWLHDTFDPVYTDEIANTAYVSANAHTERFGDEFQVKTSAFHTFDEVWRYGWDDEFNGIPPRPVTDRAIATGREADVDRLVIHYMQPHTPYRSLDTTADTDVMAPGDADLSVWDLLQSGSITRESAWQAYRDNLEWVLGDVELLLSNLDAETVVLSSDHGEAFGEWGLYGHYRHVPVRALREVPWVETSGTDNQTYEPTLEPAENNDDVDDADVKKRLNALGYR</sequence>
<comment type="caution">
    <text evidence="2">The sequence shown here is derived from an EMBL/GenBank/DDBJ whole genome shotgun (WGS) entry which is preliminary data.</text>
</comment>
<evidence type="ECO:0000313" key="2">
    <source>
        <dbReference type="EMBL" id="MEZ3164313.1"/>
    </source>
</evidence>
<evidence type="ECO:0000313" key="3">
    <source>
        <dbReference type="Proteomes" id="UP001567572"/>
    </source>
</evidence>
<proteinExistence type="predicted"/>
<evidence type="ECO:0008006" key="4">
    <source>
        <dbReference type="Google" id="ProtNLM"/>
    </source>
</evidence>
<protein>
    <recommendedName>
        <fullName evidence="4">Sulfatase N-terminal domain-containing protein</fullName>
    </recommendedName>
</protein>
<evidence type="ECO:0000256" key="1">
    <source>
        <dbReference type="SAM" id="MobiDB-lite"/>
    </source>
</evidence>
<dbReference type="AlphaFoldDB" id="A0ABD5M5T1"/>
<dbReference type="Gene3D" id="3.40.720.10">
    <property type="entry name" value="Alkaline Phosphatase, subunit A"/>
    <property type="match status" value="1"/>
</dbReference>
<accession>A0ABD5M5T1</accession>
<organism evidence="2 3">
    <name type="scientific">Halorubrum miltondacostae</name>
    <dbReference type="NCBI Taxonomy" id="3076378"/>
    <lineage>
        <taxon>Archaea</taxon>
        <taxon>Methanobacteriati</taxon>
        <taxon>Methanobacteriota</taxon>
        <taxon>Stenosarchaea group</taxon>
        <taxon>Halobacteria</taxon>
        <taxon>Halobacteriales</taxon>
        <taxon>Haloferacaceae</taxon>
        <taxon>Halorubrum</taxon>
    </lineage>
</organism>
<dbReference type="Proteomes" id="UP001567572">
    <property type="component" value="Unassembled WGS sequence"/>
</dbReference>
<feature type="region of interest" description="Disordered" evidence="1">
    <location>
        <begin position="214"/>
        <end position="237"/>
    </location>
</feature>
<reference evidence="2 3" key="1">
    <citation type="submission" date="2024-06" db="EMBL/GenBank/DDBJ databases">
        <title>Halorubrum miltondacostae sp. nov., a potential PHA producer isolated from an inland solar saltern in Rio Maior, Portugal.</title>
        <authorList>
            <person name="Albuquerque L."/>
            <person name="Viver T."/>
            <person name="Barroso C."/>
            <person name="Claudino R."/>
            <person name="Galvan M."/>
            <person name="Simoes G."/>
            <person name="Lobo Da Cunha A."/>
            <person name="Egas C."/>
        </authorList>
    </citation>
    <scope>NUCLEOTIDE SEQUENCE [LARGE SCALE GENOMIC DNA]</scope>
    <source>
        <strain evidence="2 3">RMP-11</strain>
    </source>
</reference>
<dbReference type="RefSeq" id="WP_371162392.1">
    <property type="nucleotide sequence ID" value="NZ_JBEDNX010000009.1"/>
</dbReference>
<dbReference type="SUPFAM" id="SSF53649">
    <property type="entry name" value="Alkaline phosphatase-like"/>
    <property type="match status" value="1"/>
</dbReference>
<dbReference type="EMBL" id="JBEDNY010000003">
    <property type="protein sequence ID" value="MEZ3164313.1"/>
    <property type="molecule type" value="Genomic_DNA"/>
</dbReference>
<keyword evidence="3" id="KW-1185">Reference proteome</keyword>
<name>A0ABD5M5T1_9EURY</name>
<dbReference type="InterPro" id="IPR017850">
    <property type="entry name" value="Alkaline_phosphatase_core_sf"/>
</dbReference>